<evidence type="ECO:0000313" key="3">
    <source>
        <dbReference type="Proteomes" id="UP000628079"/>
    </source>
</evidence>
<dbReference type="Proteomes" id="UP000628079">
    <property type="component" value="Unassembled WGS sequence"/>
</dbReference>
<proteinExistence type="predicted"/>
<evidence type="ECO:0000313" key="2">
    <source>
        <dbReference type="EMBL" id="GGB69288.1"/>
    </source>
</evidence>
<dbReference type="RefSeq" id="WP_035946147.1">
    <property type="nucleotide sequence ID" value="NZ_BMEA01000001.1"/>
</dbReference>
<accession>A0A8H9FT66</accession>
<dbReference type="EMBL" id="BMEA01000001">
    <property type="protein sequence ID" value="GGB69288.1"/>
    <property type="molecule type" value="Genomic_DNA"/>
</dbReference>
<gene>
    <name evidence="2" type="ORF">GCM10011314_05710</name>
</gene>
<dbReference type="AlphaFoldDB" id="A0A8H9FT66"/>
<name>A0A8H9FT66_9MICO</name>
<organism evidence="2 3">
    <name type="scientific">Knoellia flava</name>
    <dbReference type="NCBI Taxonomy" id="913969"/>
    <lineage>
        <taxon>Bacteria</taxon>
        <taxon>Bacillati</taxon>
        <taxon>Actinomycetota</taxon>
        <taxon>Actinomycetes</taxon>
        <taxon>Micrococcales</taxon>
        <taxon>Intrasporangiaceae</taxon>
        <taxon>Knoellia</taxon>
    </lineage>
</organism>
<comment type="caution">
    <text evidence="2">The sequence shown here is derived from an EMBL/GenBank/DDBJ whole genome shotgun (WGS) entry which is preliminary data.</text>
</comment>
<reference evidence="2" key="2">
    <citation type="submission" date="2020-09" db="EMBL/GenBank/DDBJ databases">
        <authorList>
            <person name="Sun Q."/>
            <person name="Zhou Y."/>
        </authorList>
    </citation>
    <scope>NUCLEOTIDE SEQUENCE</scope>
    <source>
        <strain evidence="2">CGMCC 1.10749</strain>
    </source>
</reference>
<protein>
    <submittedName>
        <fullName evidence="2">Uncharacterized protein</fullName>
    </submittedName>
</protein>
<evidence type="ECO:0000256" key="1">
    <source>
        <dbReference type="SAM" id="MobiDB-lite"/>
    </source>
</evidence>
<reference evidence="2" key="1">
    <citation type="journal article" date="2014" name="Int. J. Syst. Evol. Microbiol.">
        <title>Complete genome sequence of Corynebacterium casei LMG S-19264T (=DSM 44701T), isolated from a smear-ripened cheese.</title>
        <authorList>
            <consortium name="US DOE Joint Genome Institute (JGI-PGF)"/>
            <person name="Walter F."/>
            <person name="Albersmeier A."/>
            <person name="Kalinowski J."/>
            <person name="Ruckert C."/>
        </authorList>
    </citation>
    <scope>NUCLEOTIDE SEQUENCE</scope>
    <source>
        <strain evidence="2">CGMCC 1.10749</strain>
    </source>
</reference>
<sequence>MPDEPRVGLLLGDGTRLGAGDPGTSPDVAPDLPGDGGPPLYVQNGGGAGELRVQQSWWVSPVPEGDAELVLEWEAVGVPETFVPLDLASIRAAASRARELWPLPDAHGEEFTWVGYAPWAGTAYTPPQGPATGGEG</sequence>
<feature type="region of interest" description="Disordered" evidence="1">
    <location>
        <begin position="1"/>
        <end position="38"/>
    </location>
</feature>